<dbReference type="InterPro" id="IPR006913">
    <property type="entry name" value="CENP-V/GFA"/>
</dbReference>
<dbReference type="RefSeq" id="WP_084282279.1">
    <property type="nucleotide sequence ID" value="NZ_FWXJ01000002.1"/>
</dbReference>
<evidence type="ECO:0000256" key="2">
    <source>
        <dbReference type="ARBA" id="ARBA00022723"/>
    </source>
</evidence>
<name>A0A1W1Y7S0_9BURK</name>
<dbReference type="InterPro" id="IPR011057">
    <property type="entry name" value="Mss4-like_sf"/>
</dbReference>
<dbReference type="PANTHER" id="PTHR33337:SF40">
    <property type="entry name" value="CENP-V_GFA DOMAIN-CONTAINING PROTEIN-RELATED"/>
    <property type="match status" value="1"/>
</dbReference>
<feature type="domain" description="CENP-V/GFA" evidence="5">
    <location>
        <begin position="4"/>
        <end position="124"/>
    </location>
</feature>
<dbReference type="GO" id="GO:0016846">
    <property type="term" value="F:carbon-sulfur lyase activity"/>
    <property type="evidence" value="ECO:0007669"/>
    <property type="project" value="InterPro"/>
</dbReference>
<gene>
    <name evidence="6" type="ORF">SAMN06296008_10246</name>
</gene>
<keyword evidence="4" id="KW-0456">Lyase</keyword>
<keyword evidence="2" id="KW-0479">Metal-binding</keyword>
<evidence type="ECO:0000259" key="5">
    <source>
        <dbReference type="PROSITE" id="PS51891"/>
    </source>
</evidence>
<sequence>MQEYVGSCLCSGVHYKITNQLGPIVYCHCTRCQKASGSAAVNSVEILRSDFAITQGADLVQCYENPGQVNRFFCRHCGSQLFSQRDATPDTMRVRLGTLDTKIDKKVGFHIFVDSKPAWADILDQAPQYPARPGD</sequence>
<accession>A0A1W1Y7S0</accession>
<dbReference type="Pfam" id="PF04828">
    <property type="entry name" value="GFA"/>
    <property type="match status" value="1"/>
</dbReference>
<dbReference type="SUPFAM" id="SSF51316">
    <property type="entry name" value="Mss4-like"/>
    <property type="match status" value="1"/>
</dbReference>
<evidence type="ECO:0000313" key="7">
    <source>
        <dbReference type="Proteomes" id="UP000192708"/>
    </source>
</evidence>
<keyword evidence="3" id="KW-0862">Zinc</keyword>
<dbReference type="OrthoDB" id="327703at2"/>
<evidence type="ECO:0000256" key="3">
    <source>
        <dbReference type="ARBA" id="ARBA00022833"/>
    </source>
</evidence>
<evidence type="ECO:0000256" key="4">
    <source>
        <dbReference type="ARBA" id="ARBA00023239"/>
    </source>
</evidence>
<dbReference type="Gene3D" id="3.90.1590.10">
    <property type="entry name" value="glutathione-dependent formaldehyde- activating enzyme (gfa)"/>
    <property type="match status" value="1"/>
</dbReference>
<dbReference type="EMBL" id="FWXJ01000002">
    <property type="protein sequence ID" value="SMC31881.1"/>
    <property type="molecule type" value="Genomic_DNA"/>
</dbReference>
<dbReference type="STRING" id="1938817.SAMN06296008_10246"/>
<dbReference type="Proteomes" id="UP000192708">
    <property type="component" value="Unassembled WGS sequence"/>
</dbReference>
<evidence type="ECO:0000313" key="6">
    <source>
        <dbReference type="EMBL" id="SMC31881.1"/>
    </source>
</evidence>
<keyword evidence="7" id="KW-1185">Reference proteome</keyword>
<dbReference type="PANTHER" id="PTHR33337">
    <property type="entry name" value="GFA DOMAIN-CONTAINING PROTEIN"/>
    <property type="match status" value="1"/>
</dbReference>
<dbReference type="GO" id="GO:0046872">
    <property type="term" value="F:metal ion binding"/>
    <property type="evidence" value="ECO:0007669"/>
    <property type="project" value="UniProtKB-KW"/>
</dbReference>
<organism evidence="6 7">
    <name type="scientific">Polynucleobacter kasalickyi</name>
    <dbReference type="NCBI Taxonomy" id="1938817"/>
    <lineage>
        <taxon>Bacteria</taxon>
        <taxon>Pseudomonadati</taxon>
        <taxon>Pseudomonadota</taxon>
        <taxon>Betaproteobacteria</taxon>
        <taxon>Burkholderiales</taxon>
        <taxon>Burkholderiaceae</taxon>
        <taxon>Polynucleobacter</taxon>
    </lineage>
</organism>
<comment type="similarity">
    <text evidence="1">Belongs to the Gfa family.</text>
</comment>
<reference evidence="6 7" key="1">
    <citation type="submission" date="2017-04" db="EMBL/GenBank/DDBJ databases">
        <authorList>
            <person name="Afonso C.L."/>
            <person name="Miller P.J."/>
            <person name="Scott M.A."/>
            <person name="Spackman E."/>
            <person name="Goraichik I."/>
            <person name="Dimitrov K.M."/>
            <person name="Suarez D.L."/>
            <person name="Swayne D.E."/>
        </authorList>
    </citation>
    <scope>NUCLEOTIDE SEQUENCE [LARGE SCALE GENOMIC DNA]</scope>
    <source>
        <strain evidence="6 7">VK13</strain>
    </source>
</reference>
<evidence type="ECO:0000256" key="1">
    <source>
        <dbReference type="ARBA" id="ARBA00005495"/>
    </source>
</evidence>
<dbReference type="AlphaFoldDB" id="A0A1W1Y7S0"/>
<protein>
    <submittedName>
        <fullName evidence="6">Uncharacterized conserved protein</fullName>
    </submittedName>
</protein>
<dbReference type="PROSITE" id="PS51891">
    <property type="entry name" value="CENP_V_GFA"/>
    <property type="match status" value="1"/>
</dbReference>
<proteinExistence type="inferred from homology"/>